<evidence type="ECO:0000256" key="3">
    <source>
        <dbReference type="ARBA" id="ARBA00022448"/>
    </source>
</evidence>
<feature type="transmembrane region" description="Helical" evidence="7">
    <location>
        <begin position="98"/>
        <end position="116"/>
    </location>
</feature>
<dbReference type="EMBL" id="MAPZ01000011">
    <property type="protein sequence ID" value="OBY11704.1"/>
    <property type="molecule type" value="Genomic_DNA"/>
</dbReference>
<keyword evidence="6 7" id="KW-0472">Membrane</keyword>
<evidence type="ECO:0000256" key="4">
    <source>
        <dbReference type="ARBA" id="ARBA00022692"/>
    </source>
</evidence>
<evidence type="ECO:0000256" key="7">
    <source>
        <dbReference type="SAM" id="Phobius"/>
    </source>
</evidence>
<evidence type="ECO:0000256" key="5">
    <source>
        <dbReference type="ARBA" id="ARBA00022989"/>
    </source>
</evidence>
<name>A0A174FBV2_9CLOT</name>
<protein>
    <submittedName>
        <fullName evidence="10">Cation diffusion facilitator family transporter</fullName>
    </submittedName>
</protein>
<sequence length="392" mass="43498">MISNFLVKKFIKNSEDIKSEKVRSTYGVLGGVVGIIINLILFAIKLTVGVVASSIAIMADAFNNLSDAASSIVTIIGFKMADKPADAEHPFGHGRMEYISALIVAFMVMLVGIQFIKSSFERILNPVSITFEFIPFILLLVSILFKLWLSRFNKFIGNTINSSALKAASVDALGDVFTSSCVTISFLASKFTSFPIDGYFGLIVAVFIVYSGYTLIKETINPILGEAPDPELVNSIKEMVLSYEHITGVHDLIVHNYGPGRCMASIHAEIPSDISVMKIHEIIDTAEREISSKLNIYLVIHMDPICVFTDEVKLAYDEINKIIKYNPLIKSMHDFRVVGEGKKKNLIFDIVVNPENLKKIMSVDELKEDIIAAIKSIHPEYNCIITIDNDYV</sequence>
<feature type="transmembrane region" description="Helical" evidence="7">
    <location>
        <begin position="198"/>
        <end position="216"/>
    </location>
</feature>
<dbReference type="Gene3D" id="1.20.1510.10">
    <property type="entry name" value="Cation efflux protein transmembrane domain"/>
    <property type="match status" value="1"/>
</dbReference>
<reference evidence="10 11" key="1">
    <citation type="submission" date="2016-06" db="EMBL/GenBank/DDBJ databases">
        <authorList>
            <person name="Kjaerup R.B."/>
            <person name="Dalgaard T.S."/>
            <person name="Juul-Madsen H.R."/>
        </authorList>
    </citation>
    <scope>NUCLEOTIDE SEQUENCE [LARGE SCALE GENOMIC DNA]</scope>
    <source>
        <strain evidence="10 11">373-A1</strain>
    </source>
</reference>
<keyword evidence="3" id="KW-0813">Transport</keyword>
<evidence type="ECO:0000313" key="11">
    <source>
        <dbReference type="Proteomes" id="UP000092714"/>
    </source>
</evidence>
<proteinExistence type="inferred from homology"/>
<dbReference type="RefSeq" id="WP_027097220.1">
    <property type="nucleotide sequence ID" value="NZ_CABHIH010000002.1"/>
</dbReference>
<evidence type="ECO:0000313" key="10">
    <source>
        <dbReference type="EMBL" id="OBY11704.1"/>
    </source>
</evidence>
<gene>
    <name evidence="10" type="ORF">CP373A1_04765</name>
</gene>
<dbReference type="Proteomes" id="UP000092714">
    <property type="component" value="Unassembled WGS sequence"/>
</dbReference>
<feature type="transmembrane region" description="Helical" evidence="7">
    <location>
        <begin position="26"/>
        <end position="44"/>
    </location>
</feature>
<dbReference type="PANTHER" id="PTHR43840:SF50">
    <property type="entry name" value="MANGANESE EFFLUX SYSTEM PROTEIN MNES"/>
    <property type="match status" value="1"/>
</dbReference>
<dbReference type="FunFam" id="1.20.1510.10:FF:000006">
    <property type="entry name" value="Divalent cation efflux transporter"/>
    <property type="match status" value="1"/>
</dbReference>
<dbReference type="SUPFAM" id="SSF160240">
    <property type="entry name" value="Cation efflux protein cytoplasmic domain-like"/>
    <property type="match status" value="2"/>
</dbReference>
<dbReference type="AlphaFoldDB" id="A0A174FBV2"/>
<evidence type="ECO:0000259" key="8">
    <source>
        <dbReference type="Pfam" id="PF01545"/>
    </source>
</evidence>
<feature type="domain" description="Cation efflux protein cytoplasmic" evidence="9">
    <location>
        <begin position="228"/>
        <end position="304"/>
    </location>
</feature>
<dbReference type="InterPro" id="IPR050291">
    <property type="entry name" value="CDF_Transporter"/>
</dbReference>
<evidence type="ECO:0000256" key="2">
    <source>
        <dbReference type="ARBA" id="ARBA00008114"/>
    </source>
</evidence>
<dbReference type="Pfam" id="PF16916">
    <property type="entry name" value="ZT_dimer"/>
    <property type="match status" value="1"/>
</dbReference>
<comment type="subcellular location">
    <subcellularLocation>
        <location evidence="1">Membrane</location>
        <topology evidence="1">Multi-pass membrane protein</topology>
    </subcellularLocation>
</comment>
<feature type="transmembrane region" description="Helical" evidence="7">
    <location>
        <begin position="128"/>
        <end position="149"/>
    </location>
</feature>
<dbReference type="SUPFAM" id="SSF161111">
    <property type="entry name" value="Cation efflux protein transmembrane domain-like"/>
    <property type="match status" value="1"/>
</dbReference>
<dbReference type="InterPro" id="IPR027469">
    <property type="entry name" value="Cation_efflux_TMD_sf"/>
</dbReference>
<dbReference type="InterPro" id="IPR036837">
    <property type="entry name" value="Cation_efflux_CTD_sf"/>
</dbReference>
<evidence type="ECO:0000256" key="1">
    <source>
        <dbReference type="ARBA" id="ARBA00004141"/>
    </source>
</evidence>
<dbReference type="Gene3D" id="3.30.70.1350">
    <property type="entry name" value="Cation efflux protein, cytoplasmic domain"/>
    <property type="match status" value="2"/>
</dbReference>
<dbReference type="OrthoDB" id="9806522at2"/>
<dbReference type="InterPro" id="IPR027470">
    <property type="entry name" value="Cation_efflux_CTD"/>
</dbReference>
<accession>A0A174FBV2</accession>
<evidence type="ECO:0000256" key="6">
    <source>
        <dbReference type="ARBA" id="ARBA00023136"/>
    </source>
</evidence>
<comment type="caution">
    <text evidence="10">The sequence shown here is derived from an EMBL/GenBank/DDBJ whole genome shotgun (WGS) entry which is preliminary data.</text>
</comment>
<dbReference type="PANTHER" id="PTHR43840">
    <property type="entry name" value="MITOCHONDRIAL METAL TRANSPORTER 1-RELATED"/>
    <property type="match status" value="1"/>
</dbReference>
<keyword evidence="5 7" id="KW-1133">Transmembrane helix</keyword>
<dbReference type="InterPro" id="IPR058533">
    <property type="entry name" value="Cation_efflux_TM"/>
</dbReference>
<evidence type="ECO:0000259" key="9">
    <source>
        <dbReference type="Pfam" id="PF16916"/>
    </source>
</evidence>
<dbReference type="GO" id="GO:0016020">
    <property type="term" value="C:membrane"/>
    <property type="evidence" value="ECO:0007669"/>
    <property type="project" value="UniProtKB-SubCell"/>
</dbReference>
<keyword evidence="4 7" id="KW-0812">Transmembrane</keyword>
<keyword evidence="11" id="KW-1185">Reference proteome</keyword>
<dbReference type="GO" id="GO:0008324">
    <property type="term" value="F:monoatomic cation transmembrane transporter activity"/>
    <property type="evidence" value="ECO:0007669"/>
    <property type="project" value="InterPro"/>
</dbReference>
<dbReference type="NCBIfam" id="TIGR01297">
    <property type="entry name" value="CDF"/>
    <property type="match status" value="1"/>
</dbReference>
<dbReference type="eggNOG" id="COG0053">
    <property type="taxonomic scope" value="Bacteria"/>
</dbReference>
<organism evidence="10 11">
    <name type="scientific">Clostridium paraputrificum</name>
    <dbReference type="NCBI Taxonomy" id="29363"/>
    <lineage>
        <taxon>Bacteria</taxon>
        <taxon>Bacillati</taxon>
        <taxon>Bacillota</taxon>
        <taxon>Clostridia</taxon>
        <taxon>Eubacteriales</taxon>
        <taxon>Clostridiaceae</taxon>
        <taxon>Clostridium</taxon>
    </lineage>
</organism>
<dbReference type="Pfam" id="PF01545">
    <property type="entry name" value="Cation_efflux"/>
    <property type="match status" value="1"/>
</dbReference>
<feature type="domain" description="Cation efflux protein transmembrane" evidence="8">
    <location>
        <begin position="33"/>
        <end position="221"/>
    </location>
</feature>
<dbReference type="GeneID" id="42775056"/>
<comment type="similarity">
    <text evidence="2">Belongs to the cation diffusion facilitator (CDF) transporter (TC 2.A.4) family.</text>
</comment>
<dbReference type="InterPro" id="IPR002524">
    <property type="entry name" value="Cation_efflux"/>
</dbReference>